<dbReference type="InterPro" id="IPR011598">
    <property type="entry name" value="bHLH_dom"/>
</dbReference>
<dbReference type="SUPFAM" id="SSF47459">
    <property type="entry name" value="HLH, helix-loop-helix DNA-binding domain"/>
    <property type="match status" value="1"/>
</dbReference>
<dbReference type="InterPro" id="IPR036638">
    <property type="entry name" value="HLH_DNA-bd_sf"/>
</dbReference>
<organism evidence="2 3">
    <name type="scientific">Mycena metata</name>
    <dbReference type="NCBI Taxonomy" id="1033252"/>
    <lineage>
        <taxon>Eukaryota</taxon>
        <taxon>Fungi</taxon>
        <taxon>Dikarya</taxon>
        <taxon>Basidiomycota</taxon>
        <taxon>Agaricomycotina</taxon>
        <taxon>Agaricomycetes</taxon>
        <taxon>Agaricomycetidae</taxon>
        <taxon>Agaricales</taxon>
        <taxon>Marasmiineae</taxon>
        <taxon>Mycenaceae</taxon>
        <taxon>Mycena</taxon>
    </lineage>
</organism>
<keyword evidence="3" id="KW-1185">Reference proteome</keyword>
<feature type="domain" description="BHLH" evidence="1">
    <location>
        <begin position="137"/>
        <end position="211"/>
    </location>
</feature>
<name>A0AAD7JLY0_9AGAR</name>
<comment type="caution">
    <text evidence="2">The sequence shown here is derived from an EMBL/GenBank/DDBJ whole genome shotgun (WGS) entry which is preliminary data.</text>
</comment>
<evidence type="ECO:0000313" key="2">
    <source>
        <dbReference type="EMBL" id="KAJ7766072.1"/>
    </source>
</evidence>
<protein>
    <recommendedName>
        <fullName evidence="1">BHLH domain-containing protein</fullName>
    </recommendedName>
</protein>
<dbReference type="Pfam" id="PF00010">
    <property type="entry name" value="HLH"/>
    <property type="match status" value="1"/>
</dbReference>
<dbReference type="Proteomes" id="UP001215598">
    <property type="component" value="Unassembled WGS sequence"/>
</dbReference>
<dbReference type="EMBL" id="JARKIB010000024">
    <property type="protein sequence ID" value="KAJ7766072.1"/>
    <property type="molecule type" value="Genomic_DNA"/>
</dbReference>
<dbReference type="PANTHER" id="PTHR47336">
    <property type="entry name" value="TRANSCRIPTION FACTOR HMS1-RELATED"/>
    <property type="match status" value="1"/>
</dbReference>
<sequence>MGPCLSSLTHLSASSPWHGHHRLWPLQSLPIHIRRPVPATLVRVRERRQHRLLLALPSMRAASVDTGYSASSDDPAAELANRVRKNAGLVLAVQIGSDPQYHLPTFTTPPPPLYPTTNITASAFIAPPIPVMQSRPKTSHTTIERRYRTNLNVCIQLLRQAVPALRVVDRAAAIKVGGDASDPEDHIDVHGFVDGVKIVRKCSKANVLGETLHPSVAVKSKSNTKELDEVYTPIYPTSTTKQLRMLCCVCSGQWVRCIDPQSQFE</sequence>
<proteinExistence type="predicted"/>
<evidence type="ECO:0000259" key="1">
    <source>
        <dbReference type="Pfam" id="PF00010"/>
    </source>
</evidence>
<evidence type="ECO:0000313" key="3">
    <source>
        <dbReference type="Proteomes" id="UP001215598"/>
    </source>
</evidence>
<dbReference type="InterPro" id="IPR052099">
    <property type="entry name" value="Regulatory_TF_Diverse"/>
</dbReference>
<dbReference type="Gene3D" id="4.10.280.10">
    <property type="entry name" value="Helix-loop-helix DNA-binding domain"/>
    <property type="match status" value="1"/>
</dbReference>
<gene>
    <name evidence="2" type="ORF">B0H16DRAFT_1792957</name>
</gene>
<dbReference type="PANTHER" id="PTHR47336:SF2">
    <property type="entry name" value="TRANSCRIPTION FACTOR HMS1-RELATED"/>
    <property type="match status" value="1"/>
</dbReference>
<dbReference type="AlphaFoldDB" id="A0AAD7JLY0"/>
<dbReference type="GO" id="GO:0046983">
    <property type="term" value="F:protein dimerization activity"/>
    <property type="evidence" value="ECO:0007669"/>
    <property type="project" value="InterPro"/>
</dbReference>
<reference evidence="2" key="1">
    <citation type="submission" date="2023-03" db="EMBL/GenBank/DDBJ databases">
        <title>Massive genome expansion in bonnet fungi (Mycena s.s.) driven by repeated elements and novel gene families across ecological guilds.</title>
        <authorList>
            <consortium name="Lawrence Berkeley National Laboratory"/>
            <person name="Harder C.B."/>
            <person name="Miyauchi S."/>
            <person name="Viragh M."/>
            <person name="Kuo A."/>
            <person name="Thoen E."/>
            <person name="Andreopoulos B."/>
            <person name="Lu D."/>
            <person name="Skrede I."/>
            <person name="Drula E."/>
            <person name="Henrissat B."/>
            <person name="Morin E."/>
            <person name="Kohler A."/>
            <person name="Barry K."/>
            <person name="LaButti K."/>
            <person name="Morin E."/>
            <person name="Salamov A."/>
            <person name="Lipzen A."/>
            <person name="Mereny Z."/>
            <person name="Hegedus B."/>
            <person name="Baldrian P."/>
            <person name="Stursova M."/>
            <person name="Weitz H."/>
            <person name="Taylor A."/>
            <person name="Grigoriev I.V."/>
            <person name="Nagy L.G."/>
            <person name="Martin F."/>
            <person name="Kauserud H."/>
        </authorList>
    </citation>
    <scope>NUCLEOTIDE SEQUENCE</scope>
    <source>
        <strain evidence="2">CBHHK182m</strain>
    </source>
</reference>
<accession>A0AAD7JLY0</accession>